<feature type="non-terminal residue" evidence="1">
    <location>
        <position position="135"/>
    </location>
</feature>
<dbReference type="Proteomes" id="UP001219525">
    <property type="component" value="Unassembled WGS sequence"/>
</dbReference>
<dbReference type="EMBL" id="JARJCW010000125">
    <property type="protein sequence ID" value="KAJ7192030.1"/>
    <property type="molecule type" value="Genomic_DNA"/>
</dbReference>
<comment type="caution">
    <text evidence="1">The sequence shown here is derived from an EMBL/GenBank/DDBJ whole genome shotgun (WGS) entry which is preliminary data.</text>
</comment>
<reference evidence="1" key="1">
    <citation type="submission" date="2023-03" db="EMBL/GenBank/DDBJ databases">
        <title>Massive genome expansion in bonnet fungi (Mycena s.s.) driven by repeated elements and novel gene families across ecological guilds.</title>
        <authorList>
            <consortium name="Lawrence Berkeley National Laboratory"/>
            <person name="Harder C.B."/>
            <person name="Miyauchi S."/>
            <person name="Viragh M."/>
            <person name="Kuo A."/>
            <person name="Thoen E."/>
            <person name="Andreopoulos B."/>
            <person name="Lu D."/>
            <person name="Skrede I."/>
            <person name="Drula E."/>
            <person name="Henrissat B."/>
            <person name="Morin E."/>
            <person name="Kohler A."/>
            <person name="Barry K."/>
            <person name="LaButti K."/>
            <person name="Morin E."/>
            <person name="Salamov A."/>
            <person name="Lipzen A."/>
            <person name="Mereny Z."/>
            <person name="Hegedus B."/>
            <person name="Baldrian P."/>
            <person name="Stursova M."/>
            <person name="Weitz H."/>
            <person name="Taylor A."/>
            <person name="Grigoriev I.V."/>
            <person name="Nagy L.G."/>
            <person name="Martin F."/>
            <person name="Kauserud H."/>
        </authorList>
    </citation>
    <scope>NUCLEOTIDE SEQUENCE</scope>
    <source>
        <strain evidence="1">9144</strain>
    </source>
</reference>
<evidence type="ECO:0000313" key="1">
    <source>
        <dbReference type="EMBL" id="KAJ7192030.1"/>
    </source>
</evidence>
<name>A0AAD6USR6_9AGAR</name>
<protein>
    <submittedName>
        <fullName evidence="1">Uncharacterized protein</fullName>
    </submittedName>
</protein>
<keyword evidence="2" id="KW-1185">Reference proteome</keyword>
<proteinExistence type="predicted"/>
<feature type="non-terminal residue" evidence="1">
    <location>
        <position position="1"/>
    </location>
</feature>
<sequence>FTQSPRLLSPNLIALRSRLRSTRVEKIFALKCASHHYSTYRDASSPALIQRDSMDNEPDENILAIFQWILAGTGRDIPREVCAEETARQSAGSGSCGIAALNFIESEIDEEVARWTDSASHLFRRRALRDLVVFH</sequence>
<dbReference type="AlphaFoldDB" id="A0AAD6USR6"/>
<gene>
    <name evidence="1" type="ORF">GGX14DRAFT_325525</name>
</gene>
<accession>A0AAD6USR6</accession>
<evidence type="ECO:0000313" key="2">
    <source>
        <dbReference type="Proteomes" id="UP001219525"/>
    </source>
</evidence>
<organism evidence="1 2">
    <name type="scientific">Mycena pura</name>
    <dbReference type="NCBI Taxonomy" id="153505"/>
    <lineage>
        <taxon>Eukaryota</taxon>
        <taxon>Fungi</taxon>
        <taxon>Dikarya</taxon>
        <taxon>Basidiomycota</taxon>
        <taxon>Agaricomycotina</taxon>
        <taxon>Agaricomycetes</taxon>
        <taxon>Agaricomycetidae</taxon>
        <taxon>Agaricales</taxon>
        <taxon>Marasmiineae</taxon>
        <taxon>Mycenaceae</taxon>
        <taxon>Mycena</taxon>
    </lineage>
</organism>